<reference evidence="1 2" key="1">
    <citation type="submission" date="2013-05" db="EMBL/GenBank/DDBJ databases">
        <authorList>
            <person name="Harkins D.M."/>
            <person name="Durkin A.S."/>
            <person name="Brinkac L.M."/>
            <person name="Haft D.H."/>
            <person name="Selengut J.D."/>
            <person name="Sanka R."/>
            <person name="DePew J."/>
            <person name="Purushe J."/>
            <person name="Hartskeerl R.A."/>
            <person name="Ahmed A."/>
            <person name="van der Linden H."/>
            <person name="Goris M.G.A."/>
            <person name="Vinetz J.M."/>
            <person name="Sutton G.G."/>
            <person name="Nierman W.C."/>
            <person name="Fouts D.E."/>
        </authorList>
    </citation>
    <scope>NUCLEOTIDE SEQUENCE [LARGE SCALE GENOMIC DNA]</scope>
    <source>
        <strain evidence="1 2">CZ214</strain>
    </source>
</reference>
<name>T0GQN5_9LEPT</name>
<proteinExistence type="predicted"/>
<evidence type="ECO:0000313" key="2">
    <source>
        <dbReference type="Proteomes" id="UP000015442"/>
    </source>
</evidence>
<protein>
    <submittedName>
        <fullName evidence="1">Uncharacterized protein</fullName>
    </submittedName>
</protein>
<organism evidence="1 2">
    <name type="scientific">Leptospira noguchii serovar Panama str. CZ214</name>
    <dbReference type="NCBI Taxonomy" id="1001595"/>
    <lineage>
        <taxon>Bacteria</taxon>
        <taxon>Pseudomonadati</taxon>
        <taxon>Spirochaetota</taxon>
        <taxon>Spirochaetia</taxon>
        <taxon>Leptospirales</taxon>
        <taxon>Leptospiraceae</taxon>
        <taxon>Leptospira</taxon>
    </lineage>
</organism>
<accession>T0GQN5</accession>
<evidence type="ECO:0000313" key="1">
    <source>
        <dbReference type="EMBL" id="EQA69676.1"/>
    </source>
</evidence>
<dbReference type="AlphaFoldDB" id="T0GQN5"/>
<dbReference type="EMBL" id="AKWY02000034">
    <property type="protein sequence ID" value="EQA69676.1"/>
    <property type="molecule type" value="Genomic_DNA"/>
</dbReference>
<comment type="caution">
    <text evidence="1">The sequence shown here is derived from an EMBL/GenBank/DDBJ whole genome shotgun (WGS) entry which is preliminary data.</text>
</comment>
<dbReference type="Proteomes" id="UP000015442">
    <property type="component" value="Unassembled WGS sequence"/>
</dbReference>
<sequence>MAFYCFWFYKMERHLFTFRKFKDNDIPSIKFLRKITVR</sequence>
<gene>
    <name evidence="1" type="ORF">LEP1GSC059_2308</name>
</gene>